<protein>
    <recommendedName>
        <fullName evidence="6">Lipoprotein</fullName>
    </recommendedName>
</protein>
<dbReference type="Proteomes" id="UP000031670">
    <property type="component" value="Unassembled WGS sequence"/>
</dbReference>
<feature type="signal peptide" evidence="1">
    <location>
        <begin position="1"/>
        <end position="18"/>
    </location>
</feature>
<evidence type="ECO:0000313" key="4">
    <source>
        <dbReference type="Proteomes" id="UP000031666"/>
    </source>
</evidence>
<name>A0A0B8QAW9_9VIBR</name>
<evidence type="ECO:0000256" key="1">
    <source>
        <dbReference type="SAM" id="SignalP"/>
    </source>
</evidence>
<accession>A0A0B8QAW9</accession>
<comment type="caution">
    <text evidence="3">The sequence shown here is derived from an EMBL/GenBank/DDBJ whole genome shotgun (WGS) entry which is preliminary data.</text>
</comment>
<feature type="chain" id="PRO_5009384588" description="Lipoprotein" evidence="1">
    <location>
        <begin position="19"/>
        <end position="185"/>
    </location>
</feature>
<accession>A0A0B8NZG8</accession>
<keyword evidence="1" id="KW-0732">Signal</keyword>
<reference evidence="2 5" key="1">
    <citation type="submission" date="2015-01" db="EMBL/GenBank/DDBJ databases">
        <title>Vibrio sp. C5 JCM 19232 whole genome shotgun sequence.</title>
        <authorList>
            <person name="Sawabe T."/>
            <person name="Meirelles P."/>
            <person name="Feng G."/>
            <person name="Sayaka M."/>
            <person name="Hattori M."/>
            <person name="Ohkuma M."/>
        </authorList>
    </citation>
    <scope>NUCLEOTIDE SEQUENCE [LARGE SCALE GENOMIC DNA]</scope>
    <source>
        <strain evidence="2 5">JCM19232</strain>
    </source>
</reference>
<reference evidence="4 5" key="3">
    <citation type="submission" date="2015-01" db="EMBL/GenBank/DDBJ databases">
        <authorList>
            <consortium name="NBRP consortium"/>
            <person name="Sawabe T."/>
            <person name="Meirelles P."/>
            <person name="Feng G."/>
            <person name="Sayaka M."/>
            <person name="Hattori M."/>
            <person name="Ohkuma M."/>
        </authorList>
    </citation>
    <scope>NUCLEOTIDE SEQUENCE [LARGE SCALE GENOMIC DNA]</scope>
    <source>
        <strain evidence="4">JCM 19241</strain>
        <strain evidence="2 5">JCM19232</strain>
        <strain evidence="3">JCM19241</strain>
    </source>
</reference>
<reference evidence="3 4" key="2">
    <citation type="submission" date="2015-01" db="EMBL/GenBank/DDBJ databases">
        <title>Vibrio sp. C94 JCM 19241 whole genome shotgun sequence.</title>
        <authorList>
            <person name="Sawabe T."/>
            <person name="Meirelles P."/>
            <person name="Feng G."/>
            <person name="Sayaka M."/>
            <person name="Hattori M."/>
            <person name="Ohkuma M."/>
        </authorList>
    </citation>
    <scope>NUCLEOTIDE SEQUENCE [LARGE SCALE GENOMIC DNA]</scope>
    <source>
        <strain evidence="4">JCM 19241</strain>
        <strain evidence="3">JCM19241</strain>
    </source>
</reference>
<evidence type="ECO:0000313" key="3">
    <source>
        <dbReference type="EMBL" id="GAM74102.1"/>
    </source>
</evidence>
<evidence type="ECO:0008006" key="6">
    <source>
        <dbReference type="Google" id="ProtNLM"/>
    </source>
</evidence>
<dbReference type="EMBL" id="BBSA01000001">
    <property type="protein sequence ID" value="GAM59915.1"/>
    <property type="molecule type" value="Genomic_DNA"/>
</dbReference>
<gene>
    <name evidence="2" type="ORF">JCM19232_248</name>
    <name evidence="3" type="ORF">JCM19241_5298</name>
</gene>
<dbReference type="PROSITE" id="PS51257">
    <property type="entry name" value="PROKAR_LIPOPROTEIN"/>
    <property type="match status" value="1"/>
</dbReference>
<organism evidence="3 4">
    <name type="scientific">Vibrio ishigakensis</name>
    <dbReference type="NCBI Taxonomy" id="1481914"/>
    <lineage>
        <taxon>Bacteria</taxon>
        <taxon>Pseudomonadati</taxon>
        <taxon>Pseudomonadota</taxon>
        <taxon>Gammaproteobacteria</taxon>
        <taxon>Vibrionales</taxon>
        <taxon>Vibrionaceae</taxon>
        <taxon>Vibrio</taxon>
    </lineage>
</organism>
<evidence type="ECO:0000313" key="5">
    <source>
        <dbReference type="Proteomes" id="UP000031670"/>
    </source>
</evidence>
<dbReference type="AlphaFoldDB" id="A0A0B8QAW9"/>
<dbReference type="EMBL" id="BBSC01000002">
    <property type="protein sequence ID" value="GAM74102.1"/>
    <property type="molecule type" value="Genomic_DNA"/>
</dbReference>
<evidence type="ECO:0000313" key="2">
    <source>
        <dbReference type="EMBL" id="GAM59915.1"/>
    </source>
</evidence>
<sequence length="185" mass="19842">MKKLLALTVLALAGCASGTDSKPEGEGKTDAGSGAFTVTTNTSGFDNEVTTHFTANPDSPIMIEPKSDELAASISLQRISVRDGNVVDVKVMREDVRGMLTMVVTNNDKEYPFSTLGAIENLTGEGEGYSSQLFRMDCKTLLNYAKQKGGQEYELRITATNGFTDYVLTKEAKQMFGAASGACEQ</sequence>
<dbReference type="Proteomes" id="UP000031666">
    <property type="component" value="Unassembled WGS sequence"/>
</dbReference>
<proteinExistence type="predicted"/>